<feature type="binding site" evidence="4">
    <location>
        <position position="128"/>
    </location>
    <ligand>
        <name>substrate</name>
    </ligand>
</feature>
<evidence type="ECO:0000313" key="8">
    <source>
        <dbReference type="Proteomes" id="UP000658382"/>
    </source>
</evidence>
<protein>
    <submittedName>
        <fullName evidence="7">CoA ester lyase</fullName>
    </submittedName>
</protein>
<evidence type="ECO:0000256" key="2">
    <source>
        <dbReference type="ARBA" id="ARBA00022723"/>
    </source>
</evidence>
<comment type="cofactor">
    <cofactor evidence="1">
        <name>Mg(2+)</name>
        <dbReference type="ChEBI" id="CHEBI:18420"/>
    </cofactor>
</comment>
<dbReference type="RefSeq" id="WP_188633131.1">
    <property type="nucleotide sequence ID" value="NZ_BMNQ01000031.1"/>
</dbReference>
<keyword evidence="8" id="KW-1185">Reference proteome</keyword>
<evidence type="ECO:0000256" key="4">
    <source>
        <dbReference type="PIRSR" id="PIRSR015582-1"/>
    </source>
</evidence>
<evidence type="ECO:0000256" key="1">
    <source>
        <dbReference type="ARBA" id="ARBA00001946"/>
    </source>
</evidence>
<accession>A0A917PYT6</accession>
<dbReference type="Gene3D" id="3.20.20.60">
    <property type="entry name" value="Phosphoenolpyruvate-binding domains"/>
    <property type="match status" value="1"/>
</dbReference>
<comment type="caution">
    <text evidence="7">The sequence shown here is derived from an EMBL/GenBank/DDBJ whole genome shotgun (WGS) entry which is preliminary data.</text>
</comment>
<feature type="binding site" evidence="5">
    <location>
        <position position="128"/>
    </location>
    <ligand>
        <name>Mg(2+)</name>
        <dbReference type="ChEBI" id="CHEBI:18420"/>
    </ligand>
</feature>
<keyword evidence="2 5" id="KW-0479">Metal-binding</keyword>
<dbReference type="EMBL" id="BMNQ01000031">
    <property type="protein sequence ID" value="GGJ99213.1"/>
    <property type="molecule type" value="Genomic_DNA"/>
</dbReference>
<feature type="binding site" evidence="4">
    <location>
        <position position="65"/>
    </location>
    <ligand>
        <name>substrate</name>
    </ligand>
</feature>
<dbReference type="GO" id="GO:0006107">
    <property type="term" value="P:oxaloacetate metabolic process"/>
    <property type="evidence" value="ECO:0007669"/>
    <property type="project" value="TreeGrafter"/>
</dbReference>
<organism evidence="7 8">
    <name type="scientific">Lentibacillus kapialis</name>
    <dbReference type="NCBI Taxonomy" id="340214"/>
    <lineage>
        <taxon>Bacteria</taxon>
        <taxon>Bacillati</taxon>
        <taxon>Bacillota</taxon>
        <taxon>Bacilli</taxon>
        <taxon>Bacillales</taxon>
        <taxon>Bacillaceae</taxon>
        <taxon>Lentibacillus</taxon>
    </lineage>
</organism>
<reference evidence="7" key="2">
    <citation type="submission" date="2020-09" db="EMBL/GenBank/DDBJ databases">
        <authorList>
            <person name="Sun Q."/>
            <person name="Ohkuma M."/>
        </authorList>
    </citation>
    <scope>NUCLEOTIDE SEQUENCE</scope>
    <source>
        <strain evidence="7">JCM 12580</strain>
    </source>
</reference>
<sequence>MSLFRTFLFVPGSNYRWFNKLSNYNADNIILDLEDSVPIGKKSEARWHVANSISKLSENQQVYVRVNKEGLSYSNEDLKVVIQKNLTGIVLPKINGPEDIEQLSEQMAEIEKQKNLRVGKISLLPILETARSMYFAYEIAIQKRIVAIAGLTAKDGDVQRAINYQWTPGGLETLYHRSKVVLAARAANKIPIGGLWQDVHNLNGLKNSASFNRQLGFDGEMVLHPSNISVVNKIYSPSQDEIAYYREMIHEFEQAEKAGMNSIIYNGSHIDGAHIKTARRILKYMDKINYQKEDKGGEIL</sequence>
<proteinExistence type="predicted"/>
<dbReference type="InterPro" id="IPR040442">
    <property type="entry name" value="Pyrv_kinase-like_dom_sf"/>
</dbReference>
<evidence type="ECO:0000256" key="5">
    <source>
        <dbReference type="PIRSR" id="PIRSR015582-2"/>
    </source>
</evidence>
<dbReference type="Proteomes" id="UP000658382">
    <property type="component" value="Unassembled WGS sequence"/>
</dbReference>
<dbReference type="AlphaFoldDB" id="A0A917PYT6"/>
<gene>
    <name evidence="7" type="ORF">GCM10007063_21840</name>
</gene>
<dbReference type="InterPro" id="IPR011206">
    <property type="entry name" value="Citrate_lyase_beta/mcl1/mcl2"/>
</dbReference>
<dbReference type="Pfam" id="PF03328">
    <property type="entry name" value="HpcH_HpaI"/>
    <property type="match status" value="1"/>
</dbReference>
<keyword evidence="7" id="KW-0456">Lyase</keyword>
<evidence type="ECO:0000259" key="6">
    <source>
        <dbReference type="Pfam" id="PF03328"/>
    </source>
</evidence>
<evidence type="ECO:0000313" key="7">
    <source>
        <dbReference type="EMBL" id="GGJ99213.1"/>
    </source>
</evidence>
<dbReference type="GO" id="GO:0016829">
    <property type="term" value="F:lyase activity"/>
    <property type="evidence" value="ECO:0007669"/>
    <property type="project" value="UniProtKB-KW"/>
</dbReference>
<dbReference type="InterPro" id="IPR015813">
    <property type="entry name" value="Pyrv/PenolPyrv_kinase-like_dom"/>
</dbReference>
<dbReference type="GO" id="GO:0000287">
    <property type="term" value="F:magnesium ion binding"/>
    <property type="evidence" value="ECO:0007669"/>
    <property type="project" value="TreeGrafter"/>
</dbReference>
<reference evidence="7" key="1">
    <citation type="journal article" date="2014" name="Int. J. Syst. Evol. Microbiol.">
        <title>Complete genome sequence of Corynebacterium casei LMG S-19264T (=DSM 44701T), isolated from a smear-ripened cheese.</title>
        <authorList>
            <consortium name="US DOE Joint Genome Institute (JGI-PGF)"/>
            <person name="Walter F."/>
            <person name="Albersmeier A."/>
            <person name="Kalinowski J."/>
            <person name="Ruckert C."/>
        </authorList>
    </citation>
    <scope>NUCLEOTIDE SEQUENCE</scope>
    <source>
        <strain evidence="7">JCM 12580</strain>
    </source>
</reference>
<keyword evidence="3 5" id="KW-0460">Magnesium</keyword>
<dbReference type="SUPFAM" id="SSF51621">
    <property type="entry name" value="Phosphoenolpyruvate/pyruvate domain"/>
    <property type="match status" value="1"/>
</dbReference>
<dbReference type="PIRSF" id="PIRSF015582">
    <property type="entry name" value="Cit_lyase_B"/>
    <property type="match status" value="1"/>
</dbReference>
<dbReference type="PANTHER" id="PTHR32308">
    <property type="entry name" value="LYASE BETA SUBUNIT, PUTATIVE (AFU_ORTHOLOGUE AFUA_4G13030)-RELATED"/>
    <property type="match status" value="1"/>
</dbReference>
<dbReference type="PANTHER" id="PTHR32308:SF0">
    <property type="entry name" value="HPCH_HPAI ALDOLASE_CITRATE LYASE DOMAIN-CONTAINING PROTEIN"/>
    <property type="match status" value="1"/>
</dbReference>
<name>A0A917PYT6_9BACI</name>
<feature type="binding site" evidence="5">
    <location>
        <position position="155"/>
    </location>
    <ligand>
        <name>Mg(2+)</name>
        <dbReference type="ChEBI" id="CHEBI:18420"/>
    </ligand>
</feature>
<evidence type="ECO:0000256" key="3">
    <source>
        <dbReference type="ARBA" id="ARBA00022842"/>
    </source>
</evidence>
<feature type="domain" description="HpcH/HpaI aldolase/citrate lyase" evidence="6">
    <location>
        <begin position="5"/>
        <end position="225"/>
    </location>
</feature>
<dbReference type="InterPro" id="IPR005000">
    <property type="entry name" value="Aldolase/citrate-lyase_domain"/>
</dbReference>